<evidence type="ECO:0008006" key="3">
    <source>
        <dbReference type="Google" id="ProtNLM"/>
    </source>
</evidence>
<protein>
    <recommendedName>
        <fullName evidence="3">Heterokaryon incompatibility domain-containing protein</fullName>
    </recommendedName>
</protein>
<name>A0A0D2K5D1_9EURO</name>
<dbReference type="GeneID" id="27709410"/>
<gene>
    <name evidence="1" type="ORF">Z520_03664</name>
</gene>
<keyword evidence="2" id="KW-1185">Reference proteome</keyword>
<evidence type="ECO:0000313" key="2">
    <source>
        <dbReference type="Proteomes" id="UP000053411"/>
    </source>
</evidence>
<evidence type="ECO:0000313" key="1">
    <source>
        <dbReference type="EMBL" id="KIY00998.1"/>
    </source>
</evidence>
<dbReference type="OrthoDB" id="2426273at2759"/>
<proteinExistence type="predicted"/>
<reference evidence="1 2" key="1">
    <citation type="submission" date="2015-01" db="EMBL/GenBank/DDBJ databases">
        <title>The Genome Sequence of Fonsecaea multimorphosa CBS 102226.</title>
        <authorList>
            <consortium name="The Broad Institute Genomics Platform"/>
            <person name="Cuomo C."/>
            <person name="de Hoog S."/>
            <person name="Gorbushina A."/>
            <person name="Stielow B."/>
            <person name="Teixiera M."/>
            <person name="Abouelleil A."/>
            <person name="Chapman S.B."/>
            <person name="Priest M."/>
            <person name="Young S.K."/>
            <person name="Wortman J."/>
            <person name="Nusbaum C."/>
            <person name="Birren B."/>
        </authorList>
    </citation>
    <scope>NUCLEOTIDE SEQUENCE [LARGE SCALE GENOMIC DNA]</scope>
    <source>
        <strain evidence="1 2">CBS 102226</strain>
    </source>
</reference>
<dbReference type="RefSeq" id="XP_016635120.1">
    <property type="nucleotide sequence ID" value="XM_016774174.1"/>
</dbReference>
<accession>A0A0D2K5D1</accession>
<dbReference type="Proteomes" id="UP000053411">
    <property type="component" value="Unassembled WGS sequence"/>
</dbReference>
<dbReference type="PANTHER" id="PTHR39596">
    <property type="match status" value="1"/>
</dbReference>
<dbReference type="PANTHER" id="PTHR39596:SF2">
    <property type="entry name" value="HET DOMAIN PROTEIN (AFU_ORTHOLOGUE AFUA_1G17550)-RELATED"/>
    <property type="match status" value="1"/>
</dbReference>
<dbReference type="AlphaFoldDB" id="A0A0D2K5D1"/>
<dbReference type="EMBL" id="KN848066">
    <property type="protein sequence ID" value="KIY00998.1"/>
    <property type="molecule type" value="Genomic_DNA"/>
</dbReference>
<organism evidence="1 2">
    <name type="scientific">Fonsecaea multimorphosa CBS 102226</name>
    <dbReference type="NCBI Taxonomy" id="1442371"/>
    <lineage>
        <taxon>Eukaryota</taxon>
        <taxon>Fungi</taxon>
        <taxon>Dikarya</taxon>
        <taxon>Ascomycota</taxon>
        <taxon>Pezizomycotina</taxon>
        <taxon>Eurotiomycetes</taxon>
        <taxon>Chaetothyriomycetidae</taxon>
        <taxon>Chaetothyriales</taxon>
        <taxon>Herpotrichiellaceae</taxon>
        <taxon>Fonsecaea</taxon>
    </lineage>
</organism>
<sequence>MDYLPRITVRPSHERLQVPSLEGLVTASLSNSDGLLHPFSYPPGPAQDGVPEQKDTEIAMLCDLFSRTLNQFLAITGSELTLLLPAPTETFDDQTYGVKEFPIGSLSLVLTRLVKQHFKGGSGGSSGNSVQNKQAVELLQRTTIHLEKYRDALTKSPSTVQSGTSGVPLSDLAILSLQCLVETLYDLTLPQIRLTAVYSIANPYPFWMENALVDKLLYDSGWDESKTSSLPRDIRFRYYLSFLATGAPDLKRRRSSAHFKERYSPIHVSRHCNCDRLSVDLNTVDTAIASPYFNLVTFSPIGGHHHGGLKLKKQKLPSEKDASLVFVAFSHLRSDGLGSSEENALPRCQVEYLQGLSNQLLPEEKHPVPFYIDTLCVPIRGPAKASALRNMQPVFENARKVLGLDIGLSATAVSSFAQENLTRIRYSSFMQRLYTVAECTVSPDMYFRFQGDSLVSLKDLTSTFDMNEELPLLSTVSFKDRRRNTLTPEDFDDLSLALTWLSDDLHVLKMYSKGQLDKSLAKVSINAAFPSVSDEWSASREVDGVYFLRRLLRLGFLALPQMRYFAQANEAATLDEIANKTLEAYRVPLNESGSPKTRLLPSYLRECSDINHVLERLGTLYKLTSSLRL</sequence>
<dbReference type="VEuPathDB" id="FungiDB:Z520_03664"/>